<dbReference type="AlphaFoldDB" id="A0AA86PFQ2"/>
<evidence type="ECO:0000256" key="8">
    <source>
        <dbReference type="RuleBase" id="RU079119"/>
    </source>
</evidence>
<dbReference type="PANTHER" id="PTHR22883:SF23">
    <property type="entry name" value="PALMITOYLTRANSFERASE ZDHHC6"/>
    <property type="match status" value="1"/>
</dbReference>
<comment type="domain">
    <text evidence="8">The DHHC domain is required for palmitoyltransferase activity.</text>
</comment>
<keyword evidence="4 8" id="KW-1133">Transmembrane helix</keyword>
<dbReference type="GO" id="GO:0005783">
    <property type="term" value="C:endoplasmic reticulum"/>
    <property type="evidence" value="ECO:0007669"/>
    <property type="project" value="TreeGrafter"/>
</dbReference>
<feature type="transmembrane region" description="Helical" evidence="8">
    <location>
        <begin position="92"/>
        <end position="111"/>
    </location>
</feature>
<feature type="transmembrane region" description="Helical" evidence="8">
    <location>
        <begin position="165"/>
        <end position="185"/>
    </location>
</feature>
<proteinExistence type="inferred from homology"/>
<evidence type="ECO:0000256" key="7">
    <source>
        <dbReference type="ARBA" id="ARBA00038298"/>
    </source>
</evidence>
<evidence type="ECO:0000313" key="10">
    <source>
        <dbReference type="EMBL" id="CAI9937567.1"/>
    </source>
</evidence>
<reference evidence="11 12" key="2">
    <citation type="submission" date="2024-07" db="EMBL/GenBank/DDBJ databases">
        <authorList>
            <person name="Akdeniz Z."/>
        </authorList>
    </citation>
    <scope>NUCLEOTIDE SEQUENCE [LARGE SCALE GENOMIC DNA]</scope>
</reference>
<dbReference type="GO" id="GO:0016020">
    <property type="term" value="C:membrane"/>
    <property type="evidence" value="ECO:0007669"/>
    <property type="project" value="UniProtKB-SubCell"/>
</dbReference>
<comment type="caution">
    <text evidence="10">The sequence shown here is derived from an EMBL/GenBank/DDBJ whole genome shotgun (WGS) entry which is preliminary data.</text>
</comment>
<comment type="similarity">
    <text evidence="7">Belongs to the DHHC palmitoyltransferase family. PFA5 subfamily.</text>
</comment>
<evidence type="ECO:0000256" key="5">
    <source>
        <dbReference type="ARBA" id="ARBA00023136"/>
    </source>
</evidence>
<dbReference type="EMBL" id="CAXDID020000110">
    <property type="protein sequence ID" value="CAL6029456.1"/>
    <property type="molecule type" value="Genomic_DNA"/>
</dbReference>
<dbReference type="Proteomes" id="UP001642409">
    <property type="component" value="Unassembled WGS sequence"/>
</dbReference>
<evidence type="ECO:0000313" key="11">
    <source>
        <dbReference type="EMBL" id="CAL6029456.1"/>
    </source>
</evidence>
<evidence type="ECO:0000256" key="2">
    <source>
        <dbReference type="ARBA" id="ARBA00022679"/>
    </source>
</evidence>
<accession>A0AA86PFQ2</accession>
<comment type="catalytic activity">
    <reaction evidence="8">
        <text>L-cysteinyl-[protein] + hexadecanoyl-CoA = S-hexadecanoyl-L-cysteinyl-[protein] + CoA</text>
        <dbReference type="Rhea" id="RHEA:36683"/>
        <dbReference type="Rhea" id="RHEA-COMP:10131"/>
        <dbReference type="Rhea" id="RHEA-COMP:11032"/>
        <dbReference type="ChEBI" id="CHEBI:29950"/>
        <dbReference type="ChEBI" id="CHEBI:57287"/>
        <dbReference type="ChEBI" id="CHEBI:57379"/>
        <dbReference type="ChEBI" id="CHEBI:74151"/>
        <dbReference type="EC" id="2.3.1.225"/>
    </reaction>
</comment>
<evidence type="ECO:0000256" key="1">
    <source>
        <dbReference type="ARBA" id="ARBA00004141"/>
    </source>
</evidence>
<evidence type="ECO:0000256" key="6">
    <source>
        <dbReference type="ARBA" id="ARBA00023315"/>
    </source>
</evidence>
<keyword evidence="6 8" id="KW-0012">Acyltransferase</keyword>
<evidence type="ECO:0000259" key="9">
    <source>
        <dbReference type="Pfam" id="PF01529"/>
    </source>
</evidence>
<feature type="domain" description="Palmitoyltransferase DHHC" evidence="9">
    <location>
        <begin position="120"/>
        <end position="181"/>
    </location>
</feature>
<protein>
    <recommendedName>
        <fullName evidence="8">Palmitoyltransferase</fullName>
        <ecNumber evidence="8">2.3.1.225</ecNumber>
    </recommendedName>
</protein>
<dbReference type="EMBL" id="CATOUU010000647">
    <property type="protein sequence ID" value="CAI9937567.1"/>
    <property type="molecule type" value="Genomic_DNA"/>
</dbReference>
<feature type="transmembrane region" description="Helical" evidence="8">
    <location>
        <begin position="191"/>
        <end position="210"/>
    </location>
</feature>
<evidence type="ECO:0000313" key="12">
    <source>
        <dbReference type="Proteomes" id="UP001642409"/>
    </source>
</evidence>
<gene>
    <name evidence="10" type="ORF">HINF_LOCUS25212</name>
    <name evidence="11" type="ORF">HINF_LOCUS32333</name>
</gene>
<evidence type="ECO:0000256" key="4">
    <source>
        <dbReference type="ARBA" id="ARBA00022989"/>
    </source>
</evidence>
<dbReference type="GO" id="GO:0005794">
    <property type="term" value="C:Golgi apparatus"/>
    <property type="evidence" value="ECO:0007669"/>
    <property type="project" value="TreeGrafter"/>
</dbReference>
<comment type="subcellular location">
    <subcellularLocation>
        <location evidence="1">Membrane</location>
        <topology evidence="1">Multi-pass membrane protein</topology>
    </subcellularLocation>
</comment>
<sequence length="211" mass="24848">MLSPLSEKLHTPYFSPDSEFIEEAVRTDFVEFFLLLDVKIARYILRAFDLRQKPFLLQFYNRKQLKRNNLIFSPLQIVFVFYQIYMMRISHINALLSVIILFSNIVVILKVKFASGTEAKTSQRCEKCKIVKTKSQTHCKYCDVCVEEFDHHCKFLGACICKNNYSWFICVIICCLMQEFAVLLRKDKNGVVLHVLIYVYVQIIIVIHLLK</sequence>
<keyword evidence="3 8" id="KW-0812">Transmembrane</keyword>
<dbReference type="GO" id="GO:0019706">
    <property type="term" value="F:protein-cysteine S-palmitoyltransferase activity"/>
    <property type="evidence" value="ECO:0007669"/>
    <property type="project" value="UniProtKB-EC"/>
</dbReference>
<reference evidence="10" key="1">
    <citation type="submission" date="2023-06" db="EMBL/GenBank/DDBJ databases">
        <authorList>
            <person name="Kurt Z."/>
        </authorList>
    </citation>
    <scope>NUCLEOTIDE SEQUENCE</scope>
</reference>
<name>A0AA86PFQ2_9EUKA</name>
<keyword evidence="12" id="KW-1185">Reference proteome</keyword>
<keyword evidence="2 8" id="KW-0808">Transferase</keyword>
<dbReference type="PROSITE" id="PS50216">
    <property type="entry name" value="DHHC"/>
    <property type="match status" value="1"/>
</dbReference>
<dbReference type="InterPro" id="IPR039859">
    <property type="entry name" value="PFA4/ZDH16/20/ERF2-like"/>
</dbReference>
<evidence type="ECO:0000256" key="3">
    <source>
        <dbReference type="ARBA" id="ARBA00022692"/>
    </source>
</evidence>
<feature type="transmembrane region" description="Helical" evidence="8">
    <location>
        <begin position="69"/>
        <end position="86"/>
    </location>
</feature>
<keyword evidence="5 8" id="KW-0472">Membrane</keyword>
<dbReference type="EC" id="2.3.1.225" evidence="8"/>
<dbReference type="InterPro" id="IPR001594">
    <property type="entry name" value="Palmitoyltrfase_DHHC"/>
</dbReference>
<dbReference type="Pfam" id="PF01529">
    <property type="entry name" value="DHHC"/>
    <property type="match status" value="1"/>
</dbReference>
<dbReference type="PANTHER" id="PTHR22883">
    <property type="entry name" value="ZINC FINGER DHHC DOMAIN CONTAINING PROTEIN"/>
    <property type="match status" value="1"/>
</dbReference>
<dbReference type="GO" id="GO:0006612">
    <property type="term" value="P:protein targeting to membrane"/>
    <property type="evidence" value="ECO:0007669"/>
    <property type="project" value="TreeGrafter"/>
</dbReference>
<organism evidence="10">
    <name type="scientific">Hexamita inflata</name>
    <dbReference type="NCBI Taxonomy" id="28002"/>
    <lineage>
        <taxon>Eukaryota</taxon>
        <taxon>Metamonada</taxon>
        <taxon>Diplomonadida</taxon>
        <taxon>Hexamitidae</taxon>
        <taxon>Hexamitinae</taxon>
        <taxon>Hexamita</taxon>
    </lineage>
</organism>